<proteinExistence type="predicted"/>
<keyword evidence="3" id="KW-1185">Reference proteome</keyword>
<evidence type="ECO:0000313" key="2">
    <source>
        <dbReference type="EMBL" id="MFD0992398.1"/>
    </source>
</evidence>
<gene>
    <name evidence="2" type="ORF">ACFQ1U_04205</name>
</gene>
<keyword evidence="1" id="KW-0472">Membrane</keyword>
<keyword evidence="1" id="KW-1133">Transmembrane helix</keyword>
<dbReference type="InterPro" id="IPR005625">
    <property type="entry name" value="PepSY-ass_TM"/>
</dbReference>
<comment type="caution">
    <text evidence="2">The sequence shown here is derived from an EMBL/GenBank/DDBJ whole genome shotgun (WGS) entry which is preliminary data.</text>
</comment>
<dbReference type="Pfam" id="PF03929">
    <property type="entry name" value="PepSY_TM"/>
    <property type="match status" value="1"/>
</dbReference>
<keyword evidence="1" id="KW-0812">Transmembrane</keyword>
<organism evidence="2 3">
    <name type="scientific">Tenacibaculum geojense</name>
    <dbReference type="NCBI Taxonomy" id="915352"/>
    <lineage>
        <taxon>Bacteria</taxon>
        <taxon>Pseudomonadati</taxon>
        <taxon>Bacteroidota</taxon>
        <taxon>Flavobacteriia</taxon>
        <taxon>Flavobacteriales</taxon>
        <taxon>Flavobacteriaceae</taxon>
        <taxon>Tenacibaculum</taxon>
    </lineage>
</organism>
<evidence type="ECO:0000256" key="1">
    <source>
        <dbReference type="SAM" id="Phobius"/>
    </source>
</evidence>
<reference evidence="3" key="1">
    <citation type="journal article" date="2019" name="Int. J. Syst. Evol. Microbiol.">
        <title>The Global Catalogue of Microorganisms (GCM) 10K type strain sequencing project: providing services to taxonomists for standard genome sequencing and annotation.</title>
        <authorList>
            <consortium name="The Broad Institute Genomics Platform"/>
            <consortium name="The Broad Institute Genome Sequencing Center for Infectious Disease"/>
            <person name="Wu L."/>
            <person name="Ma J."/>
        </authorList>
    </citation>
    <scope>NUCLEOTIDE SEQUENCE [LARGE SCALE GENOMIC DNA]</scope>
    <source>
        <strain evidence="3">CCUG 60527</strain>
    </source>
</reference>
<evidence type="ECO:0000313" key="3">
    <source>
        <dbReference type="Proteomes" id="UP001597062"/>
    </source>
</evidence>
<accession>A0ABW3JPI5</accession>
<name>A0ABW3JPI5_9FLAO</name>
<dbReference type="RefSeq" id="WP_386105642.1">
    <property type="nucleotide sequence ID" value="NZ_JBHTJR010000022.1"/>
</dbReference>
<sequence length="235" mass="27810">MVNRHTALKIRKTHRYLGLFLGIQFLFWTISGLYFSWTDIDHIHGDHFKNLDYQPQTFNKLISPSQLNIASGINTIELRDINNTPYYWINNEQLYNALNGIKKNFISKEEALYIANKYMKSGLEVESIEKINEVGKHHEYRERLLPAYIISYKSDEALKAYVSVNDGKFQTVRHLSWRWFDFLWMTHTMDYEGRDNFNTTILRVFSLLGLITVLSGFLLWFTSSPSIRKLLKRKL</sequence>
<feature type="transmembrane region" description="Helical" evidence="1">
    <location>
        <begin position="16"/>
        <end position="37"/>
    </location>
</feature>
<dbReference type="EMBL" id="JBHTJR010000022">
    <property type="protein sequence ID" value="MFD0992398.1"/>
    <property type="molecule type" value="Genomic_DNA"/>
</dbReference>
<protein>
    <submittedName>
        <fullName evidence="2">PepSY domain-containing protein</fullName>
    </submittedName>
</protein>
<dbReference type="Proteomes" id="UP001597062">
    <property type="component" value="Unassembled WGS sequence"/>
</dbReference>
<feature type="transmembrane region" description="Helical" evidence="1">
    <location>
        <begin position="204"/>
        <end position="223"/>
    </location>
</feature>